<keyword evidence="1" id="KW-0433">Leucine-rich repeat</keyword>
<sequence length="513" mass="56867">MVNNLCNLLVPNPKPGEPGEVTGLKIFAAPKQTAKAKPERSKTRAKSASMKRLSLDQVLKDNNTRDPYSISSLILTHRALSDVSCLGELKNLERLDLSANTLTSLEGLKSCVNLKWLSVSQNKLQSLKGIEGLSKLTVLNAGNNKLTVMDEVKSIVSLRALILNDNEIASICRLEQMKELNTLVLSKNPIRDIGDSLMNVKSIKKLSLSHCQLRSIQSSLKSCVELKELRLAHNNIEGLPAELAHNKGLQNLDLGNNVITRWSELKVLDSLVNMKNLNLQGNPVAEKDKLAKKIKKMLPNLHVFNARPIDKYTKNEKGARVDAVDEEKYRDSKHQGLGETKDSNPDNAGELDMKRKWNREKANENVSDQEVLVQEDEERDSIKKKKRHQVVNEDFSNLEDAADLEESKGKKLKKKGHKDDDTKVKKKLDKVKQQSELDIIDDADTPFLELFSDDKVVDGGDDGEQGKDKASHTKLSSGVVTITSSKAKTRSTGSTLPLLPVDEIGVGGPSTWD</sequence>
<evidence type="ECO:0000313" key="5">
    <source>
        <dbReference type="Proteomes" id="UP000238479"/>
    </source>
</evidence>
<dbReference type="InterPro" id="IPR003591">
    <property type="entry name" value="Leu-rich_rpt_typical-subtyp"/>
</dbReference>
<feature type="compositionally biased region" description="Polar residues" evidence="3">
    <location>
        <begin position="473"/>
        <end position="495"/>
    </location>
</feature>
<dbReference type="PANTHER" id="PTHR46652:SF7">
    <property type="entry name" value="LEUCINE-RICH REPEAT AND IQ DOMAIN-CONTAINING PROTEIN 1"/>
    <property type="match status" value="1"/>
</dbReference>
<dbReference type="Proteomes" id="UP000238479">
    <property type="component" value="Chromosome 5"/>
</dbReference>
<feature type="compositionally biased region" description="Basic and acidic residues" evidence="3">
    <location>
        <begin position="456"/>
        <end position="471"/>
    </location>
</feature>
<evidence type="ECO:0000256" key="2">
    <source>
        <dbReference type="ARBA" id="ARBA00022737"/>
    </source>
</evidence>
<feature type="compositionally biased region" description="Basic and acidic residues" evidence="3">
    <location>
        <begin position="315"/>
        <end position="344"/>
    </location>
</feature>
<dbReference type="EMBL" id="PDCK01000043">
    <property type="protein sequence ID" value="PRQ32412.1"/>
    <property type="molecule type" value="Genomic_DNA"/>
</dbReference>
<evidence type="ECO:0000313" key="4">
    <source>
        <dbReference type="EMBL" id="PRQ32412.1"/>
    </source>
</evidence>
<gene>
    <name evidence="4" type="ORF">RchiOBHm_Chr5g0046091</name>
</gene>
<name>A0A2P6QE08_ROSCH</name>
<feature type="region of interest" description="Disordered" evidence="3">
    <location>
        <begin position="456"/>
        <end position="513"/>
    </location>
</feature>
<dbReference type="InterPro" id="IPR050836">
    <property type="entry name" value="SDS22/Internalin_LRR"/>
</dbReference>
<evidence type="ECO:0000256" key="3">
    <source>
        <dbReference type="SAM" id="MobiDB-lite"/>
    </source>
</evidence>
<dbReference type="Gene3D" id="3.80.10.10">
    <property type="entry name" value="Ribonuclease Inhibitor"/>
    <property type="match status" value="2"/>
</dbReference>
<dbReference type="SUPFAM" id="SSF52058">
    <property type="entry name" value="L domain-like"/>
    <property type="match status" value="1"/>
</dbReference>
<comment type="caution">
    <text evidence="4">The sequence shown here is derived from an EMBL/GenBank/DDBJ whole genome shotgun (WGS) entry which is preliminary data.</text>
</comment>
<dbReference type="InterPro" id="IPR032675">
    <property type="entry name" value="LRR_dom_sf"/>
</dbReference>
<dbReference type="Pfam" id="PF13855">
    <property type="entry name" value="LRR_8"/>
    <property type="match status" value="1"/>
</dbReference>
<feature type="compositionally biased region" description="Basic and acidic residues" evidence="3">
    <location>
        <begin position="351"/>
        <end position="363"/>
    </location>
</feature>
<feature type="region of interest" description="Disordered" evidence="3">
    <location>
        <begin position="402"/>
        <end position="424"/>
    </location>
</feature>
<dbReference type="PROSITE" id="PS51450">
    <property type="entry name" value="LRR"/>
    <property type="match status" value="4"/>
</dbReference>
<dbReference type="OMA" id="RWSEVKV"/>
<organism evidence="4 5">
    <name type="scientific">Rosa chinensis</name>
    <name type="common">China rose</name>
    <dbReference type="NCBI Taxonomy" id="74649"/>
    <lineage>
        <taxon>Eukaryota</taxon>
        <taxon>Viridiplantae</taxon>
        <taxon>Streptophyta</taxon>
        <taxon>Embryophyta</taxon>
        <taxon>Tracheophyta</taxon>
        <taxon>Spermatophyta</taxon>
        <taxon>Magnoliopsida</taxon>
        <taxon>eudicotyledons</taxon>
        <taxon>Gunneridae</taxon>
        <taxon>Pentapetalae</taxon>
        <taxon>rosids</taxon>
        <taxon>fabids</taxon>
        <taxon>Rosales</taxon>
        <taxon>Rosaceae</taxon>
        <taxon>Rosoideae</taxon>
        <taxon>Rosoideae incertae sedis</taxon>
        <taxon>Rosa</taxon>
    </lineage>
</organism>
<keyword evidence="5" id="KW-1185">Reference proteome</keyword>
<dbReference type="InterPro" id="IPR001611">
    <property type="entry name" value="Leu-rich_rpt"/>
</dbReference>
<proteinExistence type="predicted"/>
<evidence type="ECO:0000256" key="1">
    <source>
        <dbReference type="ARBA" id="ARBA00022614"/>
    </source>
</evidence>
<accession>A0A2P6QE08</accession>
<feature type="region of interest" description="Disordered" evidence="3">
    <location>
        <begin position="315"/>
        <end position="389"/>
    </location>
</feature>
<dbReference type="Gramene" id="PRQ32412">
    <property type="protein sequence ID" value="PRQ32412"/>
    <property type="gene ID" value="RchiOBHm_Chr5g0046091"/>
</dbReference>
<keyword evidence="2" id="KW-0677">Repeat</keyword>
<dbReference type="STRING" id="74649.A0A2P6QE08"/>
<dbReference type="AlphaFoldDB" id="A0A2P6QE08"/>
<protein>
    <submittedName>
        <fullName evidence="4">Putative leucine-rich repeat domain, L domain-containing protein</fullName>
    </submittedName>
</protein>
<reference evidence="4 5" key="1">
    <citation type="journal article" date="2018" name="Nat. Genet.">
        <title>The Rosa genome provides new insights in the design of modern roses.</title>
        <authorList>
            <person name="Bendahmane M."/>
        </authorList>
    </citation>
    <scope>NUCLEOTIDE SEQUENCE [LARGE SCALE GENOMIC DNA]</scope>
    <source>
        <strain evidence="5">cv. Old Blush</strain>
    </source>
</reference>
<dbReference type="SMART" id="SM00369">
    <property type="entry name" value="LRR_TYP"/>
    <property type="match status" value="5"/>
</dbReference>
<dbReference type="PANTHER" id="PTHR46652">
    <property type="entry name" value="LEUCINE-RICH REPEAT AND IQ DOMAIN-CONTAINING PROTEIN 1-RELATED"/>
    <property type="match status" value="1"/>
</dbReference>
<dbReference type="SMART" id="SM00365">
    <property type="entry name" value="LRR_SD22"/>
    <property type="match status" value="6"/>
</dbReference>